<name>A0AA43TRV0_9LECA</name>
<feature type="domain" description="GFO/IDH/MocA-like oxidoreductase" evidence="4">
    <location>
        <begin position="143"/>
        <end position="273"/>
    </location>
</feature>
<comment type="similarity">
    <text evidence="1">Belongs to the Gfo/Idh/MocA family.</text>
</comment>
<dbReference type="SUPFAM" id="SSF55347">
    <property type="entry name" value="Glyceraldehyde-3-phosphate dehydrogenase-like, C-terminal domain"/>
    <property type="match status" value="1"/>
</dbReference>
<dbReference type="Pfam" id="PF22725">
    <property type="entry name" value="GFO_IDH_MocA_C3"/>
    <property type="match status" value="1"/>
</dbReference>
<sequence>MAPSASPPTLRIALAGLGRMGKRHAMHLLHKVARAELIAVSTPSATERDWAAEHLAPYGVRIYEGFEEMLEVEEGKIQAVVVASVTTVHADQTIRAIERGLHVLCEKPLSTDGEISRTVTAAASLHPSLKIMCGFSRRFDPSYRAAHAHITSGAIGVPKIIRSQTCDKRDPTGFFVNFAKHSGGIFVDCSIHDIDLALWFFSAGGKGDGARPKSAMGVGICAIEPSLAEYGDVDNAIGVVEFYGGMVAYFYASRMMAAGQEDSTEIVGTEGKITVALAPRVDHIEVHSPQGVTRQVPPTFFERFEGAFVREAEEWVGCCLEGTEVPVPLEGAVRAVEIGGALQESLRTGRKVWWDQEGRRVERAGL</sequence>
<dbReference type="EMBL" id="JAPUFD010000008">
    <property type="protein sequence ID" value="MDI1489106.1"/>
    <property type="molecule type" value="Genomic_DNA"/>
</dbReference>
<dbReference type="AlphaFoldDB" id="A0AA43TRV0"/>
<keyword evidence="6" id="KW-1185">Reference proteome</keyword>
<protein>
    <submittedName>
        <fullName evidence="5">Uncharacterized protein</fullName>
    </submittedName>
</protein>
<reference evidence="5" key="1">
    <citation type="journal article" date="2023" name="Genome Biol. Evol.">
        <title>First Whole Genome Sequence and Flow Cytometry Genome Size Data for the Lichen-Forming Fungus Ramalina farinacea (Ascomycota).</title>
        <authorList>
            <person name="Llewellyn T."/>
            <person name="Mian S."/>
            <person name="Hill R."/>
            <person name="Leitch I.J."/>
            <person name="Gaya E."/>
        </authorList>
    </citation>
    <scope>NUCLEOTIDE SEQUENCE</scope>
    <source>
        <strain evidence="5">LIQ254RAFAR</strain>
    </source>
</reference>
<dbReference type="PANTHER" id="PTHR42840">
    <property type="entry name" value="NAD(P)-BINDING ROSSMANN-FOLD SUPERFAMILY PROTEIN-RELATED"/>
    <property type="match status" value="1"/>
</dbReference>
<dbReference type="Pfam" id="PF01408">
    <property type="entry name" value="GFO_IDH_MocA"/>
    <property type="match status" value="1"/>
</dbReference>
<dbReference type="SUPFAM" id="SSF51735">
    <property type="entry name" value="NAD(P)-binding Rossmann-fold domains"/>
    <property type="match status" value="1"/>
</dbReference>
<dbReference type="Gene3D" id="3.40.50.720">
    <property type="entry name" value="NAD(P)-binding Rossmann-like Domain"/>
    <property type="match status" value="1"/>
</dbReference>
<dbReference type="Gene3D" id="3.30.360.10">
    <property type="entry name" value="Dihydrodipicolinate Reductase, domain 2"/>
    <property type="match status" value="1"/>
</dbReference>
<gene>
    <name evidence="5" type="ORF">OHK93_008384</name>
</gene>
<proteinExistence type="inferred from homology"/>
<evidence type="ECO:0000256" key="1">
    <source>
        <dbReference type="ARBA" id="ARBA00010928"/>
    </source>
</evidence>
<dbReference type="GO" id="GO:0006740">
    <property type="term" value="P:NADPH regeneration"/>
    <property type="evidence" value="ECO:0007669"/>
    <property type="project" value="TreeGrafter"/>
</dbReference>
<dbReference type="GO" id="GO:0016491">
    <property type="term" value="F:oxidoreductase activity"/>
    <property type="evidence" value="ECO:0007669"/>
    <property type="project" value="UniProtKB-KW"/>
</dbReference>
<evidence type="ECO:0000256" key="2">
    <source>
        <dbReference type="ARBA" id="ARBA00023002"/>
    </source>
</evidence>
<dbReference type="InterPro" id="IPR055170">
    <property type="entry name" value="GFO_IDH_MocA-like_dom"/>
</dbReference>
<feature type="domain" description="Gfo/Idh/MocA-like oxidoreductase N-terminal" evidence="3">
    <location>
        <begin position="10"/>
        <end position="124"/>
    </location>
</feature>
<dbReference type="GO" id="GO:0005737">
    <property type="term" value="C:cytoplasm"/>
    <property type="evidence" value="ECO:0007669"/>
    <property type="project" value="TreeGrafter"/>
</dbReference>
<evidence type="ECO:0000259" key="3">
    <source>
        <dbReference type="Pfam" id="PF01408"/>
    </source>
</evidence>
<dbReference type="PANTHER" id="PTHR42840:SF3">
    <property type="entry name" value="BINDING ROSSMANN FOLD OXIDOREDUCTASE, PUTATIVE (AFU_ORTHOLOGUE AFUA_2G10240)-RELATED"/>
    <property type="match status" value="1"/>
</dbReference>
<dbReference type="Proteomes" id="UP001161017">
    <property type="component" value="Unassembled WGS sequence"/>
</dbReference>
<evidence type="ECO:0000313" key="6">
    <source>
        <dbReference type="Proteomes" id="UP001161017"/>
    </source>
</evidence>
<dbReference type="InterPro" id="IPR000683">
    <property type="entry name" value="Gfo/Idh/MocA-like_OxRdtase_N"/>
</dbReference>
<evidence type="ECO:0000313" key="5">
    <source>
        <dbReference type="EMBL" id="MDI1489106.1"/>
    </source>
</evidence>
<dbReference type="InterPro" id="IPR036291">
    <property type="entry name" value="NAD(P)-bd_dom_sf"/>
</dbReference>
<keyword evidence="2" id="KW-0560">Oxidoreductase</keyword>
<dbReference type="GO" id="GO:0000166">
    <property type="term" value="F:nucleotide binding"/>
    <property type="evidence" value="ECO:0007669"/>
    <property type="project" value="InterPro"/>
</dbReference>
<accession>A0AA43TRV0</accession>
<comment type="caution">
    <text evidence="5">The sequence shown here is derived from an EMBL/GenBank/DDBJ whole genome shotgun (WGS) entry which is preliminary data.</text>
</comment>
<evidence type="ECO:0000259" key="4">
    <source>
        <dbReference type="Pfam" id="PF22725"/>
    </source>
</evidence>
<organism evidence="5 6">
    <name type="scientific">Ramalina farinacea</name>
    <dbReference type="NCBI Taxonomy" id="258253"/>
    <lineage>
        <taxon>Eukaryota</taxon>
        <taxon>Fungi</taxon>
        <taxon>Dikarya</taxon>
        <taxon>Ascomycota</taxon>
        <taxon>Pezizomycotina</taxon>
        <taxon>Lecanoromycetes</taxon>
        <taxon>OSLEUM clade</taxon>
        <taxon>Lecanoromycetidae</taxon>
        <taxon>Lecanorales</taxon>
        <taxon>Lecanorineae</taxon>
        <taxon>Ramalinaceae</taxon>
        <taxon>Ramalina</taxon>
    </lineage>
</organism>